<evidence type="ECO:0000256" key="1">
    <source>
        <dbReference type="ARBA" id="ARBA00004651"/>
    </source>
</evidence>
<dbReference type="Proteomes" id="UP000013117">
    <property type="component" value="Unassembled WGS sequence"/>
</dbReference>
<dbReference type="STRING" id="202952.GCA_000747725_02052"/>
<dbReference type="PATRIC" id="fig|1120926.3.peg.1043"/>
<keyword evidence="4 6" id="KW-1133">Transmembrane helix</keyword>
<proteinExistence type="predicted"/>
<feature type="transmembrane region" description="Helical" evidence="6">
    <location>
        <begin position="100"/>
        <end position="119"/>
    </location>
</feature>
<feature type="transmembrane region" description="Helical" evidence="6">
    <location>
        <begin position="400"/>
        <end position="422"/>
    </location>
</feature>
<feature type="transmembrane region" description="Helical" evidence="6">
    <location>
        <begin position="473"/>
        <end position="496"/>
    </location>
</feature>
<evidence type="ECO:0000256" key="3">
    <source>
        <dbReference type="ARBA" id="ARBA00022692"/>
    </source>
</evidence>
<comment type="subcellular location">
    <subcellularLocation>
        <location evidence="1">Cell membrane</location>
        <topology evidence="1">Multi-pass membrane protein</topology>
    </subcellularLocation>
</comment>
<organism evidence="7 8">
    <name type="scientific">Acinetobacter gerneri DSM 14967 = CIP 107464 = MTCC 9824</name>
    <dbReference type="NCBI Taxonomy" id="1120926"/>
    <lineage>
        <taxon>Bacteria</taxon>
        <taxon>Pseudomonadati</taxon>
        <taxon>Pseudomonadota</taxon>
        <taxon>Gammaproteobacteria</taxon>
        <taxon>Moraxellales</taxon>
        <taxon>Moraxellaceae</taxon>
        <taxon>Acinetobacter</taxon>
    </lineage>
</organism>
<evidence type="ECO:0008006" key="9">
    <source>
        <dbReference type="Google" id="ProtNLM"/>
    </source>
</evidence>
<evidence type="ECO:0000256" key="6">
    <source>
        <dbReference type="SAM" id="Phobius"/>
    </source>
</evidence>
<dbReference type="EMBL" id="APPN01000052">
    <property type="protein sequence ID" value="ENV34779.1"/>
    <property type="molecule type" value="Genomic_DNA"/>
</dbReference>
<sequence>MRMQNTNRTKKVLTNAKISLLFFVILLFLNFVSRSVFIKNLGTDVLGLNTLATNLIGFLNLAELGVVSAIATSLYKPIAENNKKEITEIITIQGWLYRNIAYLIMGMAAILMCFFPIIFSKIHLSLWYVYSIFCVLLISSLLTYFINYKQVLLIAEMKEYKIILSMKTIQIIKIILQIILVINFENGFAYWLLLELMYGISSSFFLKRIIDKEYPWLDINVKKGKILKDKHKNIIKHTKQLFFHKIAGFVLLQTTPMIIYAYVSLTMVTMYDNYMMIILGITSLITAVFSSFQPAIGNLVTNGNKNTILKFFEEYFVLRYWIASILCMALFYQGHDFIRLWVGEKFIINETAFVWLNIYLFLVLTRVIDPFVYAFGLYGDIYAPIFEAIINLGLSMILGYYFGLPGIIAGVVISLIVIVNLWRPFYIYSLGFKTGFYHYIKKLMTYIVCIAISLALSKFVIDCFYIDNKKIMAFILNSLIVVVSYGFISFVILYIACPEYRKVFFRVLTVLKLNKFLRD</sequence>
<feature type="transmembrane region" description="Helical" evidence="6">
    <location>
        <begin position="346"/>
        <end position="364"/>
    </location>
</feature>
<feature type="transmembrane region" description="Helical" evidence="6">
    <location>
        <begin position="125"/>
        <end position="148"/>
    </location>
</feature>
<evidence type="ECO:0000256" key="2">
    <source>
        <dbReference type="ARBA" id="ARBA00022475"/>
    </source>
</evidence>
<evidence type="ECO:0000256" key="5">
    <source>
        <dbReference type="ARBA" id="ARBA00023136"/>
    </source>
</evidence>
<feature type="transmembrane region" description="Helical" evidence="6">
    <location>
        <begin position="371"/>
        <end position="394"/>
    </location>
</feature>
<dbReference type="AlphaFoldDB" id="N8ZM10"/>
<dbReference type="PANTHER" id="PTHR30250">
    <property type="entry name" value="PST FAMILY PREDICTED COLANIC ACID TRANSPORTER"/>
    <property type="match status" value="1"/>
</dbReference>
<protein>
    <recommendedName>
        <fullName evidence="9">Polysaccharide biosynthesis protein C-terminal domain-containing protein</fullName>
    </recommendedName>
</protein>
<keyword evidence="3 6" id="KW-0812">Transmembrane</keyword>
<feature type="transmembrane region" description="Helical" evidence="6">
    <location>
        <begin position="274"/>
        <end position="296"/>
    </location>
</feature>
<feature type="transmembrane region" description="Helical" evidence="6">
    <location>
        <begin position="242"/>
        <end position="262"/>
    </location>
</feature>
<feature type="transmembrane region" description="Helical" evidence="6">
    <location>
        <begin position="58"/>
        <end position="79"/>
    </location>
</feature>
<reference evidence="7 8" key="1">
    <citation type="submission" date="2013-02" db="EMBL/GenBank/DDBJ databases">
        <title>The Genome Sequence of Acinetobacter gerneri CIP 107464.</title>
        <authorList>
            <consortium name="The Broad Institute Genome Sequencing Platform"/>
            <consortium name="The Broad Institute Genome Sequencing Center for Infectious Disease"/>
            <person name="Cerqueira G."/>
            <person name="Feldgarden M."/>
            <person name="Courvalin P."/>
            <person name="Perichon B."/>
            <person name="Grillot-Courvalin C."/>
            <person name="Clermont D."/>
            <person name="Rocha E."/>
            <person name="Yoon E.-J."/>
            <person name="Nemec A."/>
            <person name="Walker B."/>
            <person name="Young S.K."/>
            <person name="Zeng Q."/>
            <person name="Gargeya S."/>
            <person name="Fitzgerald M."/>
            <person name="Haas B."/>
            <person name="Abouelleil A."/>
            <person name="Alvarado L."/>
            <person name="Arachchi H.M."/>
            <person name="Berlin A.M."/>
            <person name="Chapman S.B."/>
            <person name="Dewar J."/>
            <person name="Goldberg J."/>
            <person name="Griggs A."/>
            <person name="Gujja S."/>
            <person name="Hansen M."/>
            <person name="Howarth C."/>
            <person name="Imamovic A."/>
            <person name="Larimer J."/>
            <person name="McCowan C."/>
            <person name="Murphy C."/>
            <person name="Neiman D."/>
            <person name="Pearson M."/>
            <person name="Priest M."/>
            <person name="Roberts A."/>
            <person name="Saif S."/>
            <person name="Shea T."/>
            <person name="Sisk P."/>
            <person name="Sykes S."/>
            <person name="Wortman J."/>
            <person name="Nusbaum C."/>
            <person name="Birren B."/>
        </authorList>
    </citation>
    <scope>NUCLEOTIDE SEQUENCE [LARGE SCALE GENOMIC DNA]</scope>
    <source>
        <strain evidence="7 8">CIP 107464</strain>
    </source>
</reference>
<feature type="transmembrane region" description="Helical" evidence="6">
    <location>
        <begin position="160"/>
        <end position="182"/>
    </location>
</feature>
<evidence type="ECO:0000256" key="4">
    <source>
        <dbReference type="ARBA" id="ARBA00022989"/>
    </source>
</evidence>
<evidence type="ECO:0000313" key="8">
    <source>
        <dbReference type="Proteomes" id="UP000013117"/>
    </source>
</evidence>
<feature type="transmembrane region" description="Helical" evidence="6">
    <location>
        <begin position="317"/>
        <end position="334"/>
    </location>
</feature>
<dbReference type="HOGENOM" id="CLU_040274_1_0_6"/>
<evidence type="ECO:0000313" key="7">
    <source>
        <dbReference type="EMBL" id="ENV34779.1"/>
    </source>
</evidence>
<dbReference type="PANTHER" id="PTHR30250:SF26">
    <property type="entry name" value="PSMA PROTEIN"/>
    <property type="match status" value="1"/>
</dbReference>
<feature type="transmembrane region" description="Helical" evidence="6">
    <location>
        <begin position="443"/>
        <end position="461"/>
    </location>
</feature>
<gene>
    <name evidence="7" type="ORF">F960_01087</name>
</gene>
<comment type="caution">
    <text evidence="7">The sequence shown here is derived from an EMBL/GenBank/DDBJ whole genome shotgun (WGS) entry which is preliminary data.</text>
</comment>
<keyword evidence="2" id="KW-1003">Cell membrane</keyword>
<feature type="transmembrane region" description="Helical" evidence="6">
    <location>
        <begin position="188"/>
        <end position="206"/>
    </location>
</feature>
<dbReference type="GO" id="GO:0005886">
    <property type="term" value="C:plasma membrane"/>
    <property type="evidence" value="ECO:0007669"/>
    <property type="project" value="UniProtKB-SubCell"/>
</dbReference>
<keyword evidence="5 6" id="KW-0472">Membrane</keyword>
<accession>N8ZM10</accession>
<name>N8ZM10_9GAMM</name>
<keyword evidence="8" id="KW-1185">Reference proteome</keyword>
<dbReference type="InterPro" id="IPR050833">
    <property type="entry name" value="Poly_Biosynth_Transport"/>
</dbReference>